<dbReference type="Proteomes" id="UP000187495">
    <property type="component" value="Unassembled WGS sequence"/>
</dbReference>
<protein>
    <submittedName>
        <fullName evidence="1">Uncharacterized protein</fullName>
    </submittedName>
</protein>
<accession>A0A1N7FY39</accession>
<keyword evidence="2" id="KW-1185">Reference proteome</keyword>
<proteinExistence type="predicted"/>
<sequence>MIQISKYAHRLVVKSDKTINLMVGATRQFVFAKQAAMDKFDGLFAAWFWQLGCAADELSLGLGGIICFGAIYQAELPLGVA</sequence>
<reference evidence="2" key="1">
    <citation type="submission" date="2017-01" db="EMBL/GenBank/DDBJ databases">
        <authorList>
            <person name="Varghese N."/>
            <person name="Submissions S."/>
        </authorList>
    </citation>
    <scope>NUCLEOTIDE SEQUENCE [LARGE SCALE GENOMIC DNA]</scope>
    <source>
        <strain evidence="2">DSM 21768</strain>
    </source>
</reference>
<dbReference type="AlphaFoldDB" id="A0A1N7FY39"/>
<dbReference type="RefSeq" id="WP_143821515.1">
    <property type="nucleotide sequence ID" value="NZ_FTNU01000019.1"/>
</dbReference>
<gene>
    <name evidence="1" type="ORF">SAMN02745664_11923</name>
</gene>
<evidence type="ECO:0000313" key="2">
    <source>
        <dbReference type="Proteomes" id="UP000187495"/>
    </source>
</evidence>
<dbReference type="EMBL" id="FTNU01000019">
    <property type="protein sequence ID" value="SIS05242.1"/>
    <property type="molecule type" value="Genomic_DNA"/>
</dbReference>
<name>A0A1N7FY39_9GAMM</name>
<evidence type="ECO:0000313" key="1">
    <source>
        <dbReference type="EMBL" id="SIS05242.1"/>
    </source>
</evidence>
<organism evidence="1 2">
    <name type="scientific">Moraxella cuniculi DSM 21768</name>
    <dbReference type="NCBI Taxonomy" id="1122245"/>
    <lineage>
        <taxon>Bacteria</taxon>
        <taxon>Pseudomonadati</taxon>
        <taxon>Pseudomonadota</taxon>
        <taxon>Gammaproteobacteria</taxon>
        <taxon>Moraxellales</taxon>
        <taxon>Moraxellaceae</taxon>
        <taxon>Moraxella</taxon>
    </lineage>
</organism>